<evidence type="ECO:0000313" key="4">
    <source>
        <dbReference type="EMBL" id="WAJ24335.1"/>
    </source>
</evidence>
<evidence type="ECO:0000256" key="2">
    <source>
        <dbReference type="ARBA" id="ARBA00023315"/>
    </source>
</evidence>
<evidence type="ECO:0000259" key="3">
    <source>
        <dbReference type="PROSITE" id="PS51186"/>
    </source>
</evidence>
<dbReference type="Proteomes" id="UP001163115">
    <property type="component" value="Chromosome"/>
</dbReference>
<keyword evidence="1" id="KW-0808">Transferase</keyword>
<feature type="domain" description="N-acetyltransferase" evidence="3">
    <location>
        <begin position="168"/>
        <end position="310"/>
    </location>
</feature>
<protein>
    <submittedName>
        <fullName evidence="4">GNAT family N-acetyltransferase</fullName>
    </submittedName>
</protein>
<dbReference type="PANTHER" id="PTHR43420">
    <property type="entry name" value="ACETYLTRANSFERASE"/>
    <property type="match status" value="1"/>
</dbReference>
<accession>A0ABY7ACC0</accession>
<evidence type="ECO:0000256" key="1">
    <source>
        <dbReference type="ARBA" id="ARBA00022679"/>
    </source>
</evidence>
<proteinExistence type="predicted"/>
<gene>
    <name evidence="4" type="ORF">OW255_02095</name>
</gene>
<dbReference type="EMBL" id="CP113524">
    <property type="protein sequence ID" value="WAJ24335.1"/>
    <property type="molecule type" value="Genomic_DNA"/>
</dbReference>
<name>A0ABY7ACC0_9FIRM</name>
<dbReference type="SUPFAM" id="SSF55729">
    <property type="entry name" value="Acyl-CoA N-acyltransferases (Nat)"/>
    <property type="match status" value="2"/>
</dbReference>
<dbReference type="InterPro" id="IPR050680">
    <property type="entry name" value="YpeA/RimI_acetyltransf"/>
</dbReference>
<reference evidence="4" key="1">
    <citation type="submission" date="2022-11" db="EMBL/GenBank/DDBJ databases">
        <title>Lacrimispora xylanolytica sy1, complete genome.</title>
        <authorList>
            <person name="Choi S."/>
        </authorList>
    </citation>
    <scope>NUCLEOTIDE SEQUENCE</scope>
    <source>
        <strain evidence="4">Sy1</strain>
    </source>
</reference>
<dbReference type="Pfam" id="PF00583">
    <property type="entry name" value="Acetyltransf_1"/>
    <property type="match status" value="2"/>
</dbReference>
<dbReference type="CDD" id="cd04301">
    <property type="entry name" value="NAT_SF"/>
    <property type="match status" value="2"/>
</dbReference>
<organism evidence="4 5">
    <name type="scientific">Lacrimispora xylanolytica</name>
    <dbReference type="NCBI Taxonomy" id="29375"/>
    <lineage>
        <taxon>Bacteria</taxon>
        <taxon>Bacillati</taxon>
        <taxon>Bacillota</taxon>
        <taxon>Clostridia</taxon>
        <taxon>Lachnospirales</taxon>
        <taxon>Lachnospiraceae</taxon>
        <taxon>Lacrimispora</taxon>
    </lineage>
</organism>
<evidence type="ECO:0000313" key="5">
    <source>
        <dbReference type="Proteomes" id="UP001163115"/>
    </source>
</evidence>
<dbReference type="PROSITE" id="PS51186">
    <property type="entry name" value="GNAT"/>
    <property type="match status" value="2"/>
</dbReference>
<keyword evidence="5" id="KW-1185">Reference proteome</keyword>
<feature type="domain" description="N-acetyltransferase" evidence="3">
    <location>
        <begin position="11"/>
        <end position="164"/>
    </location>
</feature>
<dbReference type="InterPro" id="IPR016181">
    <property type="entry name" value="Acyl_CoA_acyltransferase"/>
</dbReference>
<keyword evidence="2" id="KW-0012">Acyltransferase</keyword>
<sequence length="310" mass="35510">MSKTITEPWIKLKNNLTRQDYQQIHALETLCANEDQVSFKLELDYKLSVEETSTDKVCHHHINEFMYFDGEQLIGYIGLCSFGGPAMEINGMVHPDYRRQRIFTKLLELVVSECKKRKSGSILALCDHRSVSGQKFLEKAGAIYQSSEFEMYLNRETYETIQKETLGLTFRKATNEDAREIARQDAIYFSDITGEENEEDADEKIPLLEDEEEHGNITYLLEKDQQVIGKVKLETINGVTGGIYGLGILPEYRGKGYGRALLLKSIEKLLEAKATEIMLQVATGNSKALNLYQSCGFQETYRMDYYELNQ</sequence>
<dbReference type="InterPro" id="IPR000182">
    <property type="entry name" value="GNAT_dom"/>
</dbReference>
<dbReference type="RefSeq" id="WP_024837552.1">
    <property type="nucleotide sequence ID" value="NZ_CP113524.1"/>
</dbReference>
<dbReference type="Gene3D" id="3.40.630.30">
    <property type="match status" value="2"/>
</dbReference>